<protein>
    <recommendedName>
        <fullName evidence="6">Major facilitator superfamily (MFS) profile domain-containing protein</fullName>
    </recommendedName>
</protein>
<dbReference type="GO" id="GO:0022857">
    <property type="term" value="F:transmembrane transporter activity"/>
    <property type="evidence" value="ECO:0007669"/>
    <property type="project" value="InterPro"/>
</dbReference>
<gene>
    <name evidence="7" type="ORF">GCM10025874_16650</name>
</gene>
<dbReference type="PANTHER" id="PTHR23542">
    <property type="match status" value="1"/>
</dbReference>
<dbReference type="GO" id="GO:0005886">
    <property type="term" value="C:plasma membrane"/>
    <property type="evidence" value="ECO:0007669"/>
    <property type="project" value="UniProtKB-SubCell"/>
</dbReference>
<keyword evidence="4 5" id="KW-0472">Membrane</keyword>
<dbReference type="PANTHER" id="PTHR23542:SF1">
    <property type="entry name" value="MAJOR FACILITATOR SUPERFAMILY (MFS) PROFILE DOMAIN-CONTAINING PROTEIN"/>
    <property type="match status" value="1"/>
</dbReference>
<evidence type="ECO:0000259" key="6">
    <source>
        <dbReference type="PROSITE" id="PS50850"/>
    </source>
</evidence>
<feature type="domain" description="Major facilitator superfamily (MFS) profile" evidence="6">
    <location>
        <begin position="1"/>
        <end position="128"/>
    </location>
</feature>
<dbReference type="Proteomes" id="UP001157160">
    <property type="component" value="Unassembled WGS sequence"/>
</dbReference>
<proteinExistence type="predicted"/>
<keyword evidence="8" id="KW-1185">Reference proteome</keyword>
<dbReference type="AlphaFoldDB" id="A0AA37XCJ6"/>
<dbReference type="PROSITE" id="PS50850">
    <property type="entry name" value="MFS"/>
    <property type="match status" value="1"/>
</dbReference>
<keyword evidence="3 5" id="KW-1133">Transmembrane helix</keyword>
<evidence type="ECO:0000256" key="3">
    <source>
        <dbReference type="ARBA" id="ARBA00022989"/>
    </source>
</evidence>
<dbReference type="Gene3D" id="1.20.1250.20">
    <property type="entry name" value="MFS general substrate transporter like domains"/>
    <property type="match status" value="1"/>
</dbReference>
<dbReference type="InterPro" id="IPR011701">
    <property type="entry name" value="MFS"/>
</dbReference>
<comment type="subcellular location">
    <subcellularLocation>
        <location evidence="1">Cell membrane</location>
        <topology evidence="1">Multi-pass membrane protein</topology>
    </subcellularLocation>
</comment>
<feature type="transmembrane region" description="Helical" evidence="5">
    <location>
        <begin position="54"/>
        <end position="73"/>
    </location>
</feature>
<evidence type="ECO:0000256" key="1">
    <source>
        <dbReference type="ARBA" id="ARBA00004651"/>
    </source>
</evidence>
<comment type="caution">
    <text evidence="7">The sequence shown here is derived from an EMBL/GenBank/DDBJ whole genome shotgun (WGS) entry which is preliminary data.</text>
</comment>
<sequence>MAVVAVGVALASALLEAWWLSIALLIAGLGIAPALAAIFTSVSSSLRFSETAEAYGWVGTGQLIGAAAGSALAGFMIDGVGPRGAFWVGGALAVLGVIVSVISVRWLPDLRGKDAGPRPDTEPIELVG</sequence>
<evidence type="ECO:0000313" key="7">
    <source>
        <dbReference type="EMBL" id="GMA28412.1"/>
    </source>
</evidence>
<evidence type="ECO:0000256" key="2">
    <source>
        <dbReference type="ARBA" id="ARBA00022692"/>
    </source>
</evidence>
<feature type="transmembrane region" description="Helical" evidence="5">
    <location>
        <begin position="85"/>
        <end position="108"/>
    </location>
</feature>
<evidence type="ECO:0000256" key="5">
    <source>
        <dbReference type="SAM" id="Phobius"/>
    </source>
</evidence>
<dbReference type="InterPro" id="IPR020846">
    <property type="entry name" value="MFS_dom"/>
</dbReference>
<name>A0AA37XCJ6_9MICO</name>
<evidence type="ECO:0000256" key="4">
    <source>
        <dbReference type="ARBA" id="ARBA00023136"/>
    </source>
</evidence>
<evidence type="ECO:0000313" key="8">
    <source>
        <dbReference type="Proteomes" id="UP001157160"/>
    </source>
</evidence>
<feature type="transmembrane region" description="Helical" evidence="5">
    <location>
        <begin position="17"/>
        <end position="42"/>
    </location>
</feature>
<dbReference type="Pfam" id="PF07690">
    <property type="entry name" value="MFS_1"/>
    <property type="match status" value="1"/>
</dbReference>
<reference evidence="7 8" key="1">
    <citation type="journal article" date="2014" name="Int. J. Syst. Evol. Microbiol.">
        <title>Complete genome sequence of Corynebacterium casei LMG S-19264T (=DSM 44701T), isolated from a smear-ripened cheese.</title>
        <authorList>
            <consortium name="US DOE Joint Genome Institute (JGI-PGF)"/>
            <person name="Walter F."/>
            <person name="Albersmeier A."/>
            <person name="Kalinowski J."/>
            <person name="Ruckert C."/>
        </authorList>
    </citation>
    <scope>NUCLEOTIDE SEQUENCE [LARGE SCALE GENOMIC DNA]</scope>
    <source>
        <strain evidence="7 8">NBRC 112289</strain>
    </source>
</reference>
<dbReference type="SUPFAM" id="SSF103473">
    <property type="entry name" value="MFS general substrate transporter"/>
    <property type="match status" value="1"/>
</dbReference>
<organism evidence="7 8">
    <name type="scientific">Arenivirga flava</name>
    <dbReference type="NCBI Taxonomy" id="1930060"/>
    <lineage>
        <taxon>Bacteria</taxon>
        <taxon>Bacillati</taxon>
        <taxon>Actinomycetota</taxon>
        <taxon>Actinomycetes</taxon>
        <taxon>Micrococcales</taxon>
        <taxon>Microbacteriaceae</taxon>
        <taxon>Arenivirga</taxon>
    </lineage>
</organism>
<dbReference type="EMBL" id="BSUL01000001">
    <property type="protein sequence ID" value="GMA28412.1"/>
    <property type="molecule type" value="Genomic_DNA"/>
</dbReference>
<dbReference type="InterPro" id="IPR036259">
    <property type="entry name" value="MFS_trans_sf"/>
</dbReference>
<keyword evidence="2 5" id="KW-0812">Transmembrane</keyword>
<accession>A0AA37XCJ6</accession>